<dbReference type="GO" id="GO:0015293">
    <property type="term" value="F:symporter activity"/>
    <property type="evidence" value="ECO:0007669"/>
    <property type="project" value="InterPro"/>
</dbReference>
<dbReference type="Pfam" id="PF13347">
    <property type="entry name" value="MFS_2"/>
    <property type="match status" value="1"/>
</dbReference>
<dbReference type="AlphaFoldDB" id="A0A382HNM0"/>
<feature type="transmembrane region" description="Helical" evidence="1">
    <location>
        <begin position="12"/>
        <end position="34"/>
    </location>
</feature>
<keyword evidence="1" id="KW-0472">Membrane</keyword>
<dbReference type="EMBL" id="UINC01062250">
    <property type="protein sequence ID" value="SVB88685.1"/>
    <property type="molecule type" value="Genomic_DNA"/>
</dbReference>
<feature type="transmembrane region" description="Helical" evidence="1">
    <location>
        <begin position="316"/>
        <end position="336"/>
    </location>
</feature>
<feature type="transmembrane region" description="Helical" evidence="1">
    <location>
        <begin position="357"/>
        <end position="386"/>
    </location>
</feature>
<protein>
    <recommendedName>
        <fullName evidence="3">Major facilitator superfamily (MFS) profile domain-containing protein</fullName>
    </recommendedName>
</protein>
<feature type="transmembrane region" description="Helical" evidence="1">
    <location>
        <begin position="110"/>
        <end position="131"/>
    </location>
</feature>
<feature type="transmembrane region" description="Helical" evidence="1">
    <location>
        <begin position="291"/>
        <end position="310"/>
    </location>
</feature>
<dbReference type="InterPro" id="IPR039672">
    <property type="entry name" value="MFS_2"/>
</dbReference>
<evidence type="ECO:0000256" key="1">
    <source>
        <dbReference type="SAM" id="Phobius"/>
    </source>
</evidence>
<dbReference type="SUPFAM" id="SSF103473">
    <property type="entry name" value="MFS general substrate transporter"/>
    <property type="match status" value="1"/>
</dbReference>
<feature type="transmembrane region" description="Helical" evidence="1">
    <location>
        <begin position="81"/>
        <end position="98"/>
    </location>
</feature>
<dbReference type="Gene3D" id="1.20.1250.20">
    <property type="entry name" value="MFS general substrate transporter like domains"/>
    <property type="match status" value="2"/>
</dbReference>
<name>A0A382HNM0_9ZZZZ</name>
<feature type="transmembrane region" description="Helical" evidence="1">
    <location>
        <begin position="40"/>
        <end position="60"/>
    </location>
</feature>
<proteinExistence type="predicted"/>
<dbReference type="GO" id="GO:0005886">
    <property type="term" value="C:plasma membrane"/>
    <property type="evidence" value="ECO:0007669"/>
    <property type="project" value="TreeGrafter"/>
</dbReference>
<accession>A0A382HNM0</accession>
<feature type="transmembrane region" description="Helical" evidence="1">
    <location>
        <begin position="179"/>
        <end position="200"/>
    </location>
</feature>
<keyword evidence="1" id="KW-1133">Transmembrane helix</keyword>
<dbReference type="GO" id="GO:0008643">
    <property type="term" value="P:carbohydrate transport"/>
    <property type="evidence" value="ECO:0007669"/>
    <property type="project" value="InterPro"/>
</dbReference>
<dbReference type="InterPro" id="IPR036259">
    <property type="entry name" value="MFS_trans_sf"/>
</dbReference>
<feature type="transmembrane region" description="Helical" evidence="1">
    <location>
        <begin position="151"/>
        <end position="173"/>
    </location>
</feature>
<gene>
    <name evidence="2" type="ORF">METZ01_LOCUS241539</name>
</gene>
<feature type="transmembrane region" description="Helical" evidence="1">
    <location>
        <begin position="231"/>
        <end position="257"/>
    </location>
</feature>
<sequence>MSSKKISRKNLFFYGLSEMPISIASLPLLTYLPNYYGQEIGISLSAIATIWLFTRIFDAITDPLIGYWSDKTDTRWGRRRIWMVASIPILVISVYNLFFPNEETVTTVHLFIWLALFWLGWTMLLIPYYAWGAELSPDYHERSTITAWRSWLGVLGNVVSKSIPTLALFFFAYGGTREVTHMIGVFMLILIPLTIILTTVNVPEKKDYKPTYIPITKGAKIMWANLPFRRLIFAFFLYSTATAISGSTFIFFIRGVIADEKAGIALLLSYYVVNLCAIPFWVWVGKRIEKHTAWILGMLTFVITNPFYLLLGPGDIYWMTLGLMITGFGGATSLIFPNSMKADVIDMDKISSGEDRAAVFFSVWSFVIKIAFSFGPWFALMLLSYSSYDPTPEATNSESQLFGLRYIYALSTTIFMGATILTIYNYPLTKKKHEEI</sequence>
<feature type="transmembrane region" description="Helical" evidence="1">
    <location>
        <begin position="263"/>
        <end position="284"/>
    </location>
</feature>
<dbReference type="PANTHER" id="PTHR11328">
    <property type="entry name" value="MAJOR FACILITATOR SUPERFAMILY DOMAIN-CONTAINING PROTEIN"/>
    <property type="match status" value="1"/>
</dbReference>
<evidence type="ECO:0008006" key="3">
    <source>
        <dbReference type="Google" id="ProtNLM"/>
    </source>
</evidence>
<evidence type="ECO:0000313" key="2">
    <source>
        <dbReference type="EMBL" id="SVB88685.1"/>
    </source>
</evidence>
<feature type="non-terminal residue" evidence="2">
    <location>
        <position position="436"/>
    </location>
</feature>
<organism evidence="2">
    <name type="scientific">marine metagenome</name>
    <dbReference type="NCBI Taxonomy" id="408172"/>
    <lineage>
        <taxon>unclassified sequences</taxon>
        <taxon>metagenomes</taxon>
        <taxon>ecological metagenomes</taxon>
    </lineage>
</organism>
<feature type="transmembrane region" description="Helical" evidence="1">
    <location>
        <begin position="406"/>
        <end position="426"/>
    </location>
</feature>
<reference evidence="2" key="1">
    <citation type="submission" date="2018-05" db="EMBL/GenBank/DDBJ databases">
        <authorList>
            <person name="Lanie J.A."/>
            <person name="Ng W.-L."/>
            <person name="Kazmierczak K.M."/>
            <person name="Andrzejewski T.M."/>
            <person name="Davidsen T.M."/>
            <person name="Wayne K.J."/>
            <person name="Tettelin H."/>
            <person name="Glass J.I."/>
            <person name="Rusch D."/>
            <person name="Podicherti R."/>
            <person name="Tsui H.-C.T."/>
            <person name="Winkler M.E."/>
        </authorList>
    </citation>
    <scope>NUCLEOTIDE SEQUENCE</scope>
</reference>
<keyword evidence="1" id="KW-0812">Transmembrane</keyword>
<dbReference type="PANTHER" id="PTHR11328:SF24">
    <property type="entry name" value="MAJOR FACILITATOR SUPERFAMILY (MFS) PROFILE DOMAIN-CONTAINING PROTEIN"/>
    <property type="match status" value="1"/>
</dbReference>